<dbReference type="EMBL" id="JACRJB010000074">
    <property type="protein sequence ID" value="MBI5132896.1"/>
    <property type="molecule type" value="Genomic_DNA"/>
</dbReference>
<comment type="subcellular location">
    <subcellularLocation>
        <location evidence="1">Cell membrane</location>
        <topology evidence="1">Multi-pass membrane protein</topology>
    </subcellularLocation>
</comment>
<feature type="transmembrane region" description="Helical" evidence="7">
    <location>
        <begin position="65"/>
        <end position="83"/>
    </location>
</feature>
<sequence>MFETVTTLLDWLGVVVFAITGALVASRKEMDIVGFALLGTATGIGGGTLRDVLLDQPVFWLHEPGYLIACVLVSCVVFFTAHIPHSRYQALLWLDAVGMALFAVSGAERAALAGANGIVAVAMGVVTATFGGILRDLLGGESPVILRREIYVTAALIGAATFVVLMALGASRELSTGTGFVIALLVRAAALQRGWSLPRYRPRPGQGDN</sequence>
<keyword evidence="6 7" id="KW-0472">Membrane</keyword>
<reference evidence="9" key="1">
    <citation type="submission" date="2020-07" db="EMBL/GenBank/DDBJ databases">
        <title>Huge and variable diversity of episymbiotic CPR bacteria and DPANN archaea in groundwater ecosystems.</title>
        <authorList>
            <person name="He C.Y."/>
            <person name="Keren R."/>
            <person name="Whittaker M."/>
            <person name="Farag I.F."/>
            <person name="Doudna J."/>
            <person name="Cate J.H.D."/>
            <person name="Banfield J.F."/>
        </authorList>
    </citation>
    <scope>NUCLEOTIDE SEQUENCE</scope>
    <source>
        <strain evidence="9">NC_groundwater_1818_Pr3_B-0.1um_66_35</strain>
    </source>
</reference>
<feature type="transmembrane region" description="Helical" evidence="7">
    <location>
        <begin position="90"/>
        <end position="107"/>
    </location>
</feature>
<evidence type="ECO:0000256" key="5">
    <source>
        <dbReference type="ARBA" id="ARBA00022989"/>
    </source>
</evidence>
<evidence type="ECO:0000313" key="9">
    <source>
        <dbReference type="EMBL" id="MBI5132896.1"/>
    </source>
</evidence>
<proteinExistence type="inferred from homology"/>
<dbReference type="Pfam" id="PF03458">
    <property type="entry name" value="Gly_transporter"/>
    <property type="match status" value="2"/>
</dbReference>
<feature type="domain" description="Glycine transporter" evidence="8">
    <location>
        <begin position="8"/>
        <end position="81"/>
    </location>
</feature>
<dbReference type="PANTHER" id="PTHR30506">
    <property type="entry name" value="INNER MEMBRANE PROTEIN"/>
    <property type="match status" value="1"/>
</dbReference>
<organism evidence="9 10">
    <name type="scientific">Rhodopseudomonas palustris</name>
    <dbReference type="NCBI Taxonomy" id="1076"/>
    <lineage>
        <taxon>Bacteria</taxon>
        <taxon>Pseudomonadati</taxon>
        <taxon>Pseudomonadota</taxon>
        <taxon>Alphaproteobacteria</taxon>
        <taxon>Hyphomicrobiales</taxon>
        <taxon>Nitrobacteraceae</taxon>
        <taxon>Rhodopseudomonas</taxon>
    </lineage>
</organism>
<feature type="transmembrane region" description="Helical" evidence="7">
    <location>
        <begin position="174"/>
        <end position="191"/>
    </location>
</feature>
<evidence type="ECO:0000313" key="10">
    <source>
        <dbReference type="Proteomes" id="UP000782519"/>
    </source>
</evidence>
<evidence type="ECO:0000256" key="6">
    <source>
        <dbReference type="ARBA" id="ARBA00023136"/>
    </source>
</evidence>
<comment type="similarity">
    <text evidence="2">Belongs to the UPF0126 family.</text>
</comment>
<evidence type="ECO:0000256" key="7">
    <source>
        <dbReference type="SAM" id="Phobius"/>
    </source>
</evidence>
<dbReference type="InterPro" id="IPR005115">
    <property type="entry name" value="Gly_transporter"/>
</dbReference>
<protein>
    <submittedName>
        <fullName evidence="9">Trimeric intracellular cation channel family protein</fullName>
    </submittedName>
</protein>
<evidence type="ECO:0000256" key="1">
    <source>
        <dbReference type="ARBA" id="ARBA00004651"/>
    </source>
</evidence>
<comment type="caution">
    <text evidence="9">The sequence shown here is derived from an EMBL/GenBank/DDBJ whole genome shotgun (WGS) entry which is preliminary data.</text>
</comment>
<feature type="domain" description="Glycine transporter" evidence="8">
    <location>
        <begin position="92"/>
        <end position="165"/>
    </location>
</feature>
<accession>A0A933S1V5</accession>
<keyword evidence="5 7" id="KW-1133">Transmembrane helix</keyword>
<feature type="transmembrane region" description="Helical" evidence="7">
    <location>
        <begin position="113"/>
        <end position="138"/>
    </location>
</feature>
<name>A0A933S1V5_RHOPL</name>
<feature type="transmembrane region" description="Helical" evidence="7">
    <location>
        <begin position="150"/>
        <end position="168"/>
    </location>
</feature>
<feature type="transmembrane region" description="Helical" evidence="7">
    <location>
        <begin position="32"/>
        <end position="53"/>
    </location>
</feature>
<dbReference type="PANTHER" id="PTHR30506:SF3">
    <property type="entry name" value="UPF0126 INNER MEMBRANE PROTEIN YADS-RELATED"/>
    <property type="match status" value="1"/>
</dbReference>
<dbReference type="GO" id="GO:0005886">
    <property type="term" value="C:plasma membrane"/>
    <property type="evidence" value="ECO:0007669"/>
    <property type="project" value="UniProtKB-SubCell"/>
</dbReference>
<evidence type="ECO:0000256" key="4">
    <source>
        <dbReference type="ARBA" id="ARBA00022692"/>
    </source>
</evidence>
<keyword evidence="4 7" id="KW-0812">Transmembrane</keyword>
<evidence type="ECO:0000256" key="3">
    <source>
        <dbReference type="ARBA" id="ARBA00022475"/>
    </source>
</evidence>
<gene>
    <name evidence="9" type="ORF">HZA66_25945</name>
</gene>
<dbReference type="AlphaFoldDB" id="A0A933S1V5"/>
<dbReference type="Proteomes" id="UP000782519">
    <property type="component" value="Unassembled WGS sequence"/>
</dbReference>
<keyword evidence="3" id="KW-1003">Cell membrane</keyword>
<feature type="transmembrane region" description="Helical" evidence="7">
    <location>
        <begin position="6"/>
        <end position="25"/>
    </location>
</feature>
<evidence type="ECO:0000256" key="2">
    <source>
        <dbReference type="ARBA" id="ARBA00008193"/>
    </source>
</evidence>
<evidence type="ECO:0000259" key="8">
    <source>
        <dbReference type="Pfam" id="PF03458"/>
    </source>
</evidence>